<sequence length="750" mass="82064">MLLTAIDSPTLIPSEPRFAHANPDVHIAEKPVTIEDLSLLSQELSELDVPKGGALHKGGHISSLDVQPQPQHHPHPHPHQSRQVQEHTSYPHQQAPDFSNHLSSTYPTYPYNQHQHISVVQREHRWSIPMALQFKPPPEQADTLRMMPNGEQTARLPYPGHHIFPTSRVHTGSTNPTATSQSFEATKPQLSSTPTEQSKEYFSAIMNKDHVTYPAILPKQNHASDTSLGDASPPLPLPSVSEVSSIFTLELIHEDLWNLFDQNHNEMIITRFGRCLFPSLKFKLSVGPRYRQSISGSSVIQHNGAGSADEPLIAFGLQLIKTSAEKLKFRQGSWIPNHRHGMKFQYGNRFSSDATATSSPTKSGTSTAAPANQVVYWHPSGVQSLSFWAKYGLSFLDAKLANGKKSAPQPAASEKVSAIDKKGPKMPLIAPGGEATLINCPLGVLFQLESFYEYTPKVVCKVYSIGESGSRVRHGASPLPIPGSNPSYRPSLSAEFLFSKCSFIAVTHYQNAAINMLKKQYNPHAKGFIPDSSTVSMHHLTEDEQESEDRVDAEENVEQDSDEDEVDGITSGASYDLKKGAGTSYGLKEAGGTSYGLKETGGAYKPSGRIYPAKIPSPSGFESPSQEPQSLHASAYYGAAPIPAGSTYHLSDYQLSNTFRQRQHAYSLPYSAPQNADNVSFNSSNNFPGDRASHPTPTSGTQVRRYPQQLSTGRFSASMDAYLPAELEDTGAAVAAALLASWYTQKQQNK</sequence>
<dbReference type="GO" id="GO:0000978">
    <property type="term" value="F:RNA polymerase II cis-regulatory region sequence-specific DNA binding"/>
    <property type="evidence" value="ECO:0007669"/>
    <property type="project" value="InterPro"/>
</dbReference>
<feature type="region of interest" description="Disordered" evidence="5">
    <location>
        <begin position="539"/>
        <end position="573"/>
    </location>
</feature>
<dbReference type="HOGENOM" id="CLU_370913_0_0_1"/>
<feature type="compositionally biased region" description="Polar residues" evidence="5">
    <location>
        <begin position="695"/>
        <end position="707"/>
    </location>
</feature>
<dbReference type="GO" id="GO:0000785">
    <property type="term" value="C:chromatin"/>
    <property type="evidence" value="ECO:0007669"/>
    <property type="project" value="TreeGrafter"/>
</dbReference>
<dbReference type="Gene3D" id="2.60.40.820">
    <property type="entry name" value="Transcription factor, T-box"/>
    <property type="match status" value="1"/>
</dbReference>
<evidence type="ECO:0000313" key="7">
    <source>
        <dbReference type="EMBL" id="KGG50663.1"/>
    </source>
</evidence>
<dbReference type="SMART" id="SM00425">
    <property type="entry name" value="TBOX"/>
    <property type="match status" value="1"/>
</dbReference>
<evidence type="ECO:0000256" key="3">
    <source>
        <dbReference type="ARBA" id="ARBA00023163"/>
    </source>
</evidence>
<comment type="caution">
    <text evidence="7">The sequence shown here is derived from an EMBL/GenBank/DDBJ whole genome shotgun (WGS) entry which is preliminary data.</text>
</comment>
<evidence type="ECO:0000259" key="6">
    <source>
        <dbReference type="PROSITE" id="PS50252"/>
    </source>
</evidence>
<dbReference type="GO" id="GO:0001708">
    <property type="term" value="P:cell fate specification"/>
    <property type="evidence" value="ECO:0007669"/>
    <property type="project" value="TreeGrafter"/>
</dbReference>
<name>A0A098VNM9_9MICR</name>
<dbReference type="OrthoDB" id="7442607at2759"/>
<feature type="compositionally biased region" description="Polar residues" evidence="5">
    <location>
        <begin position="81"/>
        <end position="109"/>
    </location>
</feature>
<dbReference type="GeneID" id="25260405"/>
<evidence type="ECO:0000256" key="1">
    <source>
        <dbReference type="ARBA" id="ARBA00023015"/>
    </source>
</evidence>
<dbReference type="InterPro" id="IPR036960">
    <property type="entry name" value="T-box_sf"/>
</dbReference>
<feature type="domain" description="T-box" evidence="6">
    <location>
        <begin position="251"/>
        <end position="530"/>
    </location>
</feature>
<dbReference type="InterPro" id="IPR046360">
    <property type="entry name" value="T-box_DNA-bd"/>
</dbReference>
<dbReference type="PROSITE" id="PS50252">
    <property type="entry name" value="TBOX_3"/>
    <property type="match status" value="1"/>
</dbReference>
<keyword evidence="1" id="KW-0805">Transcription regulation</keyword>
<dbReference type="Proteomes" id="UP000029725">
    <property type="component" value="Unassembled WGS sequence"/>
</dbReference>
<dbReference type="GO" id="GO:0005634">
    <property type="term" value="C:nucleus"/>
    <property type="evidence" value="ECO:0007669"/>
    <property type="project" value="InterPro"/>
</dbReference>
<gene>
    <name evidence="7" type="ORF">DI09_5p100</name>
</gene>
<dbReference type="InterPro" id="IPR008967">
    <property type="entry name" value="p53-like_TF_DNA-bd_sf"/>
</dbReference>
<dbReference type="PANTHER" id="PTHR11267:SF181">
    <property type="entry name" value="OPTOMOTOR-BLIND PROTEIN"/>
    <property type="match status" value="1"/>
</dbReference>
<dbReference type="PANTHER" id="PTHR11267">
    <property type="entry name" value="T-BOX PROTEIN-RELATED"/>
    <property type="match status" value="1"/>
</dbReference>
<feature type="compositionally biased region" description="Polar residues" evidence="5">
    <location>
        <begin position="677"/>
        <end position="687"/>
    </location>
</feature>
<dbReference type="InterPro" id="IPR001699">
    <property type="entry name" value="TF_T-box"/>
</dbReference>
<dbReference type="SUPFAM" id="SSF49417">
    <property type="entry name" value="p53-like transcription factors"/>
    <property type="match status" value="1"/>
</dbReference>
<dbReference type="AlphaFoldDB" id="A0A098VNM9"/>
<accession>A0A098VNM9</accession>
<evidence type="ECO:0000256" key="2">
    <source>
        <dbReference type="ARBA" id="ARBA00023125"/>
    </source>
</evidence>
<dbReference type="RefSeq" id="XP_013237090.1">
    <property type="nucleotide sequence ID" value="XM_013381636.1"/>
</dbReference>
<feature type="region of interest" description="Disordered" evidence="5">
    <location>
        <begin position="50"/>
        <end position="109"/>
    </location>
</feature>
<evidence type="ECO:0000256" key="4">
    <source>
        <dbReference type="ARBA" id="ARBA00023242"/>
    </source>
</evidence>
<reference evidence="7 8" key="1">
    <citation type="submission" date="2014-04" db="EMBL/GenBank/DDBJ databases">
        <title>A new species of microsporidia sheds light on the evolution of extreme parasitism.</title>
        <authorList>
            <person name="Haag K.L."/>
            <person name="James T.Y."/>
            <person name="Larsson R."/>
            <person name="Schaer T.M."/>
            <person name="Refardt D."/>
            <person name="Pombert J.-F."/>
            <person name="Ebert D."/>
        </authorList>
    </citation>
    <scope>NUCLEOTIDE SEQUENCE [LARGE SCALE GENOMIC DNA]</scope>
    <source>
        <strain evidence="7 8">UGP3</strain>
        <tissue evidence="7">Spores</tissue>
    </source>
</reference>
<dbReference type="Pfam" id="PF00907">
    <property type="entry name" value="T-box"/>
    <property type="match status" value="2"/>
</dbReference>
<protein>
    <recommendedName>
        <fullName evidence="6">T-box domain-containing protein</fullName>
    </recommendedName>
</protein>
<feature type="region of interest" description="Disordered" evidence="5">
    <location>
        <begin position="170"/>
        <end position="195"/>
    </location>
</feature>
<keyword evidence="8" id="KW-1185">Reference proteome</keyword>
<keyword evidence="2" id="KW-0238">DNA-binding</keyword>
<feature type="region of interest" description="Disordered" evidence="5">
    <location>
        <begin position="677"/>
        <end position="707"/>
    </location>
</feature>
<dbReference type="EMBL" id="JMKJ01000555">
    <property type="protein sequence ID" value="KGG50663.1"/>
    <property type="molecule type" value="Genomic_DNA"/>
</dbReference>
<keyword evidence="3" id="KW-0804">Transcription</keyword>
<dbReference type="GO" id="GO:0045893">
    <property type="term" value="P:positive regulation of DNA-templated transcription"/>
    <property type="evidence" value="ECO:0007669"/>
    <property type="project" value="InterPro"/>
</dbReference>
<organism evidence="7 8">
    <name type="scientific">Mitosporidium daphniae</name>
    <dbReference type="NCBI Taxonomy" id="1485682"/>
    <lineage>
        <taxon>Eukaryota</taxon>
        <taxon>Fungi</taxon>
        <taxon>Fungi incertae sedis</taxon>
        <taxon>Microsporidia</taxon>
        <taxon>Mitosporidium</taxon>
    </lineage>
</organism>
<feature type="compositionally biased region" description="Acidic residues" evidence="5">
    <location>
        <begin position="543"/>
        <end position="567"/>
    </location>
</feature>
<dbReference type="VEuPathDB" id="MicrosporidiaDB:DI09_5p100"/>
<keyword evidence="4" id="KW-0539">Nucleus</keyword>
<evidence type="ECO:0000256" key="5">
    <source>
        <dbReference type="SAM" id="MobiDB-lite"/>
    </source>
</evidence>
<dbReference type="GO" id="GO:0000981">
    <property type="term" value="F:DNA-binding transcription factor activity, RNA polymerase II-specific"/>
    <property type="evidence" value="ECO:0007669"/>
    <property type="project" value="TreeGrafter"/>
</dbReference>
<proteinExistence type="predicted"/>
<evidence type="ECO:0000313" key="8">
    <source>
        <dbReference type="Proteomes" id="UP000029725"/>
    </source>
</evidence>